<accession>A0A5C5Y6H5</accession>
<protein>
    <recommendedName>
        <fullName evidence="4">LamG-like jellyroll fold domain-containing protein</fullName>
    </recommendedName>
</protein>
<dbReference type="Pfam" id="PF13385">
    <property type="entry name" value="Laminin_G_3"/>
    <property type="match status" value="1"/>
</dbReference>
<dbReference type="InterPro" id="IPR013320">
    <property type="entry name" value="ConA-like_dom_sf"/>
</dbReference>
<organism evidence="2 3">
    <name type="scientific">Crateriforma conspicua</name>
    <dbReference type="NCBI Taxonomy" id="2527996"/>
    <lineage>
        <taxon>Bacteria</taxon>
        <taxon>Pseudomonadati</taxon>
        <taxon>Planctomycetota</taxon>
        <taxon>Planctomycetia</taxon>
        <taxon>Planctomycetales</taxon>
        <taxon>Planctomycetaceae</taxon>
        <taxon>Crateriforma</taxon>
    </lineage>
</organism>
<keyword evidence="3" id="KW-1185">Reference proteome</keyword>
<dbReference type="GO" id="GO:0005975">
    <property type="term" value="P:carbohydrate metabolic process"/>
    <property type="evidence" value="ECO:0007669"/>
    <property type="project" value="UniProtKB-ARBA"/>
</dbReference>
<comment type="caution">
    <text evidence="2">The sequence shown here is derived from an EMBL/GenBank/DDBJ whole genome shotgun (WGS) entry which is preliminary data.</text>
</comment>
<evidence type="ECO:0000313" key="2">
    <source>
        <dbReference type="EMBL" id="TWT69022.1"/>
    </source>
</evidence>
<dbReference type="Pfam" id="PF16126">
    <property type="entry name" value="DUF4838"/>
    <property type="match status" value="1"/>
</dbReference>
<dbReference type="SUPFAM" id="SSF55545">
    <property type="entry name" value="beta-N-acetylhexosaminidase-like domain"/>
    <property type="match status" value="1"/>
</dbReference>
<dbReference type="AlphaFoldDB" id="A0A5C5Y6H5"/>
<evidence type="ECO:0008006" key="4">
    <source>
        <dbReference type="Google" id="ProtNLM"/>
    </source>
</evidence>
<dbReference type="Gene3D" id="2.60.120.200">
    <property type="match status" value="1"/>
</dbReference>
<keyword evidence="1" id="KW-0378">Hydrolase</keyword>
<dbReference type="Proteomes" id="UP000317238">
    <property type="component" value="Unassembled WGS sequence"/>
</dbReference>
<reference evidence="2 3" key="1">
    <citation type="submission" date="2019-02" db="EMBL/GenBank/DDBJ databases">
        <title>Deep-cultivation of Planctomycetes and their phenomic and genomic characterization uncovers novel biology.</title>
        <authorList>
            <person name="Wiegand S."/>
            <person name="Jogler M."/>
            <person name="Boedeker C."/>
            <person name="Pinto D."/>
            <person name="Vollmers J."/>
            <person name="Rivas-Marin E."/>
            <person name="Kohn T."/>
            <person name="Peeters S.H."/>
            <person name="Heuer A."/>
            <person name="Rast P."/>
            <person name="Oberbeckmann S."/>
            <person name="Bunk B."/>
            <person name="Jeske O."/>
            <person name="Meyerdierks A."/>
            <person name="Storesund J.E."/>
            <person name="Kallscheuer N."/>
            <person name="Luecker S."/>
            <person name="Lage O.M."/>
            <person name="Pohl T."/>
            <person name="Merkel B.J."/>
            <person name="Hornburger P."/>
            <person name="Mueller R.-W."/>
            <person name="Bruemmer F."/>
            <person name="Labrenz M."/>
            <person name="Spormann A.M."/>
            <person name="Op Den Camp H."/>
            <person name="Overmann J."/>
            <person name="Amann R."/>
            <person name="Jetten M.S.M."/>
            <person name="Mascher T."/>
            <person name="Medema M.H."/>
            <person name="Devos D.P."/>
            <person name="Kaster A.-K."/>
            <person name="Ovreas L."/>
            <person name="Rohde M."/>
            <person name="Galperin M.Y."/>
            <person name="Jogler C."/>
        </authorList>
    </citation>
    <scope>NUCLEOTIDE SEQUENCE [LARGE SCALE GENOMIC DNA]</scope>
    <source>
        <strain evidence="2 3">Pan14r</strain>
    </source>
</reference>
<dbReference type="OrthoDB" id="5136785at2"/>
<dbReference type="RefSeq" id="WP_146438641.1">
    <property type="nucleotide sequence ID" value="NZ_SJPL01000001.1"/>
</dbReference>
<dbReference type="Gene3D" id="3.30.379.10">
    <property type="entry name" value="Chitobiase/beta-hexosaminidase domain 2-like"/>
    <property type="match status" value="1"/>
</dbReference>
<evidence type="ECO:0000313" key="3">
    <source>
        <dbReference type="Proteomes" id="UP000317238"/>
    </source>
</evidence>
<proteinExistence type="predicted"/>
<name>A0A5C5Y6H5_9PLAN</name>
<dbReference type="InterPro" id="IPR029018">
    <property type="entry name" value="Hex-like_dom2"/>
</dbReference>
<gene>
    <name evidence="2" type="ORF">Pan14r_13060</name>
</gene>
<dbReference type="InterPro" id="IPR032287">
    <property type="entry name" value="DUF4838"/>
</dbReference>
<dbReference type="PANTHER" id="PTHR47406:SF2">
    <property type="entry name" value="ALPHA GLUCURONIDASE N-TERMINAL DOMAIN-CONTAINING PROTEIN"/>
    <property type="match status" value="1"/>
</dbReference>
<dbReference type="PANTHER" id="PTHR47406">
    <property type="entry name" value="COAGULATION FACTOR 5/8 TYPE, C-TERMINAL"/>
    <property type="match status" value="1"/>
</dbReference>
<dbReference type="GO" id="GO:0016787">
    <property type="term" value="F:hydrolase activity"/>
    <property type="evidence" value="ECO:0007669"/>
    <property type="project" value="UniProtKB-KW"/>
</dbReference>
<evidence type="ECO:0000256" key="1">
    <source>
        <dbReference type="ARBA" id="ARBA00022801"/>
    </source>
</evidence>
<sequence>MIERSISSVVGVLVGALLSIGTAGAQTVRLHDDADPVLVFAKEELRRYARQMGVVEEPLKVAIHGDLTTLETSIDAPTDETFYLEVDRLSGTVEIAGATPRAALYGVYAFLEQQGCRFFGPGPLGEIVPTRKNWHLESSERVESPAMHTREIGGGAPQGIDPVSAIDWRTKNRLNRAFALRSGKFTEPSDAMRVDAAWRKRGGTRHWQWIAHNFGFIFPPEESWFEQHPEYFALYQGRRRRPGSEGRPYYGGGNLALTNADVIDHTAAFVQRWFHDHPDGEVVPLWPNDGAIYWDESTEAMKLGGTNFTTGAKGSMTGRMVYFANEVARRIASKSKPNQRILLPAYANYLIPLDEAKLEPNIMVQYCFHGDYAHGPTRSKHNALAVEQMRRWASQAKDFGVWEYFLIGDFHQSEDAPVLLPLVYRIRDTMRFLHDIGCKHYFTQSNPAYQTYNPLVYHALARFAWNPTQDADALIADFCHHSFGPDAGPPMEKFYRAMEIACQESKWSPMTYGEVVVPSPLVFTPELLERLDSLLDRASAYPLSMDQRQRLQSVRIALDATKGAAKVARTVDLTGKGQWRLLRTSDAYVIHPDGPVVDSEQFAAMVQEASDRGGGGPALQRTAFRCRRRVADMERIENGGLQLAVIPELGGRAVRLIDSETGWNYLAEGPASQVVDRLAADYLNYGGYETYVGRQFGSAGWEQSYRVLQKAESQIELESVGDGWKLNRVYRLNGHPKYLEIRETLTNTTSQSMETALRTHPQFCLGGDVSKAMAFRMDASGRWRKIDTLGGMHDQMRPASGNLVDDIAVWQASESRGLMLRTMVQKASEMPNGYTFVSPSDHRFQLECLGPTVRIDPGDAYKLVQRIMPLDAPSRIGLPVDTDLADSGDYKEHQQEPIGLISGGAESKASGSLNGHMRRGDQWGACFDDTHRLVVPTGDMHVDAGTVAAWVHVPTDDGTCFLVSSGDNRDAWLALSVDREGFNWLAKLGQSPYQGPGEAYVSVNAGWELDRPSVGSIGRGDHSTRWHHVAFAWQHHPESAVAELTLWLDGKVAQRRSDLRWPCGFPSAPLIVGGNSASGSDASPIAIDDLIILDHALDQDEVAMAMNRPQELAGIQLWFDFQPSSQKTK</sequence>
<dbReference type="EMBL" id="SJPL01000001">
    <property type="protein sequence ID" value="TWT69022.1"/>
    <property type="molecule type" value="Genomic_DNA"/>
</dbReference>
<dbReference type="SUPFAM" id="SSF49899">
    <property type="entry name" value="Concanavalin A-like lectins/glucanases"/>
    <property type="match status" value="1"/>
</dbReference>